<dbReference type="InterPro" id="IPR050236">
    <property type="entry name" value="Ser_Thr_kinase_AGC"/>
</dbReference>
<dbReference type="Pfam" id="PF00069">
    <property type="entry name" value="Pkinase"/>
    <property type="match status" value="1"/>
</dbReference>
<keyword evidence="2" id="KW-0723">Serine/threonine-protein kinase</keyword>
<evidence type="ECO:0000256" key="2">
    <source>
        <dbReference type="ARBA" id="ARBA00022527"/>
    </source>
</evidence>
<dbReference type="EMBL" id="BSQG01000001">
    <property type="protein sequence ID" value="GLU46003.1"/>
    <property type="molecule type" value="Genomic_DNA"/>
</dbReference>
<evidence type="ECO:0000313" key="13">
    <source>
        <dbReference type="Proteomes" id="UP001165092"/>
    </source>
</evidence>
<evidence type="ECO:0000256" key="1">
    <source>
        <dbReference type="ARBA" id="ARBA00012513"/>
    </source>
</evidence>
<gene>
    <name evidence="12" type="ORF">Nans01_03540</name>
</gene>
<dbReference type="RefSeq" id="WP_285756871.1">
    <property type="nucleotide sequence ID" value="NZ_BSQG01000001.1"/>
</dbReference>
<dbReference type="EC" id="2.7.11.1" evidence="1"/>
<comment type="caution">
    <text evidence="12">The sequence shown here is derived from an EMBL/GenBank/DDBJ whole genome shotgun (WGS) entry which is preliminary data.</text>
</comment>
<keyword evidence="4" id="KW-0547">Nucleotide-binding</keyword>
<dbReference type="PROSITE" id="PS50011">
    <property type="entry name" value="PROTEIN_KINASE_DOM"/>
    <property type="match status" value="1"/>
</dbReference>
<feature type="transmembrane region" description="Helical" evidence="10">
    <location>
        <begin position="829"/>
        <end position="862"/>
    </location>
</feature>
<evidence type="ECO:0000256" key="4">
    <source>
        <dbReference type="ARBA" id="ARBA00022741"/>
    </source>
</evidence>
<evidence type="ECO:0000256" key="7">
    <source>
        <dbReference type="ARBA" id="ARBA00047899"/>
    </source>
</evidence>
<dbReference type="GO" id="GO:0035556">
    <property type="term" value="P:intracellular signal transduction"/>
    <property type="evidence" value="ECO:0007669"/>
    <property type="project" value="TreeGrafter"/>
</dbReference>
<evidence type="ECO:0000256" key="5">
    <source>
        <dbReference type="ARBA" id="ARBA00022777"/>
    </source>
</evidence>
<keyword evidence="10" id="KW-1133">Transmembrane helix</keyword>
<evidence type="ECO:0000256" key="9">
    <source>
        <dbReference type="SAM" id="MobiDB-lite"/>
    </source>
</evidence>
<dbReference type="InterPro" id="IPR000719">
    <property type="entry name" value="Prot_kinase_dom"/>
</dbReference>
<keyword evidence="10" id="KW-0472">Membrane</keyword>
<feature type="domain" description="Protein kinase" evidence="11">
    <location>
        <begin position="114"/>
        <end position="363"/>
    </location>
</feature>
<evidence type="ECO:0000313" key="12">
    <source>
        <dbReference type="EMBL" id="GLU46003.1"/>
    </source>
</evidence>
<evidence type="ECO:0000256" key="10">
    <source>
        <dbReference type="SAM" id="Phobius"/>
    </source>
</evidence>
<evidence type="ECO:0000256" key="3">
    <source>
        <dbReference type="ARBA" id="ARBA00022679"/>
    </source>
</evidence>
<dbReference type="Proteomes" id="UP001165092">
    <property type="component" value="Unassembled WGS sequence"/>
</dbReference>
<name>A0A9W6P2M0_9ACTN</name>
<feature type="region of interest" description="Disordered" evidence="9">
    <location>
        <begin position="1"/>
        <end position="48"/>
    </location>
</feature>
<keyword evidence="10" id="KW-0812">Transmembrane</keyword>
<accession>A0A9W6P2M0</accession>
<organism evidence="12 13">
    <name type="scientific">Nocardiopsis ansamitocini</name>
    <dbReference type="NCBI Taxonomy" id="1670832"/>
    <lineage>
        <taxon>Bacteria</taxon>
        <taxon>Bacillati</taxon>
        <taxon>Actinomycetota</taxon>
        <taxon>Actinomycetes</taxon>
        <taxon>Streptosporangiales</taxon>
        <taxon>Nocardiopsidaceae</taxon>
        <taxon>Nocardiopsis</taxon>
    </lineage>
</organism>
<comment type="catalytic activity">
    <reaction evidence="7">
        <text>L-threonyl-[protein] + ATP = O-phospho-L-threonyl-[protein] + ADP + H(+)</text>
        <dbReference type="Rhea" id="RHEA:46608"/>
        <dbReference type="Rhea" id="RHEA-COMP:11060"/>
        <dbReference type="Rhea" id="RHEA-COMP:11605"/>
        <dbReference type="ChEBI" id="CHEBI:15378"/>
        <dbReference type="ChEBI" id="CHEBI:30013"/>
        <dbReference type="ChEBI" id="CHEBI:30616"/>
        <dbReference type="ChEBI" id="CHEBI:61977"/>
        <dbReference type="ChEBI" id="CHEBI:456216"/>
        <dbReference type="EC" id="2.7.11.1"/>
    </reaction>
</comment>
<keyword evidence="6" id="KW-0067">ATP-binding</keyword>
<keyword evidence="3" id="KW-0808">Transferase</keyword>
<dbReference type="PANTHER" id="PTHR24356:SF1">
    <property type="entry name" value="SERINE_THREONINE-PROTEIN KINASE GREATWALL"/>
    <property type="match status" value="1"/>
</dbReference>
<feature type="compositionally biased region" description="Basic and acidic residues" evidence="9">
    <location>
        <begin position="684"/>
        <end position="712"/>
    </location>
</feature>
<dbReference type="Gene3D" id="3.30.200.20">
    <property type="entry name" value="Phosphorylase Kinase, domain 1"/>
    <property type="match status" value="1"/>
</dbReference>
<dbReference type="GO" id="GO:0005524">
    <property type="term" value="F:ATP binding"/>
    <property type="evidence" value="ECO:0007669"/>
    <property type="project" value="UniProtKB-KW"/>
</dbReference>
<dbReference type="Gene3D" id="1.10.510.10">
    <property type="entry name" value="Transferase(Phosphotransferase) domain 1"/>
    <property type="match status" value="1"/>
</dbReference>
<dbReference type="SUPFAM" id="SSF56112">
    <property type="entry name" value="Protein kinase-like (PK-like)"/>
    <property type="match status" value="1"/>
</dbReference>
<reference evidence="12" key="1">
    <citation type="submission" date="2023-02" db="EMBL/GenBank/DDBJ databases">
        <title>Nocardiopsis ansamitocini NBRC 112285.</title>
        <authorList>
            <person name="Ichikawa N."/>
            <person name="Sato H."/>
            <person name="Tonouchi N."/>
        </authorList>
    </citation>
    <scope>NUCLEOTIDE SEQUENCE</scope>
    <source>
        <strain evidence="12">NBRC 112285</strain>
    </source>
</reference>
<comment type="catalytic activity">
    <reaction evidence="8">
        <text>L-seryl-[protein] + ATP = O-phospho-L-seryl-[protein] + ADP + H(+)</text>
        <dbReference type="Rhea" id="RHEA:17989"/>
        <dbReference type="Rhea" id="RHEA-COMP:9863"/>
        <dbReference type="Rhea" id="RHEA-COMP:11604"/>
        <dbReference type="ChEBI" id="CHEBI:15378"/>
        <dbReference type="ChEBI" id="CHEBI:29999"/>
        <dbReference type="ChEBI" id="CHEBI:30616"/>
        <dbReference type="ChEBI" id="CHEBI:83421"/>
        <dbReference type="ChEBI" id="CHEBI:456216"/>
        <dbReference type="EC" id="2.7.11.1"/>
    </reaction>
</comment>
<keyword evidence="5" id="KW-0418">Kinase</keyword>
<evidence type="ECO:0000256" key="6">
    <source>
        <dbReference type="ARBA" id="ARBA00022840"/>
    </source>
</evidence>
<dbReference type="InterPro" id="IPR011009">
    <property type="entry name" value="Kinase-like_dom_sf"/>
</dbReference>
<keyword evidence="13" id="KW-1185">Reference proteome</keyword>
<sequence length="865" mass="96215">MAAPDPLDPDAQHTRKIAPAPPTTRLTPDADRTRRATAFLRPGTPAEGIDQTRTVVRPEPTRNLGDPAKNGDTTWWQRLFAPLLELIGRLTRRVVQGPAGELEYAIPAELRRTYDVQGYIGSGGEAVVYLAEPSAKGEEGRQLALKLYRPGHDVNRDLLERLRARRSPDPHTPAIHGYGRARSAWGEEIAWEAQEYFPEGSMRTLMDGAPLPDDRSRAIVAAVADCLRHWQESLQHNHTDVKPENLLIRSLDPPVFALTDFGGAVRATMSRVYGEQAITEAYAAPEVVEGRREAPAAWWSLGIMVHELLTGRRPERGENWLTARTTEIDVSAIADEHWRLLARGLLTPVPEARWGDAQVRDWLLGERPSVVKARRHAPLKFAEVSHDDPPSLAFDLLDRSDKGAVWLRTHHQVLRTWLDREVRDYTFDRAHLDQLADHPERAHLAISALAAQFVPGMTPRYRGHEISAEGVLALAVGEGSRHSTLREAVELGALGLAARHWCGHARCRAESTNRCVLLERAQHEVPLIMRQTRATVDRLARTAGSSRPEEHDWEAAWAHATELVLDPEESTTRYRRLLRAQSWQPGRRSDAPRTEWWSEQRTTALRGAKGETATNAAVVTAVLLLPSAVQAGAVRRERERVESRARWNDRWTRLTTIATGGWRSARDRVAEAVEGHGPGTPHSPWDRHGSADPRKAARAERERQRDVRRAERGMAQVKRAMNAGSCRRFARPAAYLGILDGLGLWLWQLRGDGVYSDQEWVQELQAVFQAIKDSPPIAALGDLATGLLELVPGGLALSWWFAVLLGVGLLYLGRIAASSQRKAGAQLAAYRLAVVGSVVMAIRLASHGLFFTFMGILIPIVVFTG</sequence>
<protein>
    <recommendedName>
        <fullName evidence="1">non-specific serine/threonine protein kinase</fullName>
        <ecNumber evidence="1">2.7.11.1</ecNumber>
    </recommendedName>
</protein>
<dbReference type="GO" id="GO:0004674">
    <property type="term" value="F:protein serine/threonine kinase activity"/>
    <property type="evidence" value="ECO:0007669"/>
    <property type="project" value="UniProtKB-KW"/>
</dbReference>
<dbReference type="SMART" id="SM00220">
    <property type="entry name" value="S_TKc"/>
    <property type="match status" value="1"/>
</dbReference>
<feature type="transmembrane region" description="Helical" evidence="10">
    <location>
        <begin position="797"/>
        <end position="817"/>
    </location>
</feature>
<dbReference type="PANTHER" id="PTHR24356">
    <property type="entry name" value="SERINE/THREONINE-PROTEIN KINASE"/>
    <property type="match status" value="1"/>
</dbReference>
<evidence type="ECO:0000259" key="11">
    <source>
        <dbReference type="PROSITE" id="PS50011"/>
    </source>
</evidence>
<dbReference type="AlphaFoldDB" id="A0A9W6P2M0"/>
<proteinExistence type="predicted"/>
<feature type="region of interest" description="Disordered" evidence="9">
    <location>
        <begin position="673"/>
        <end position="714"/>
    </location>
</feature>
<evidence type="ECO:0000256" key="8">
    <source>
        <dbReference type="ARBA" id="ARBA00048679"/>
    </source>
</evidence>